<reference evidence="1 2" key="1">
    <citation type="journal article" date="2016" name="Nat. Commun.">
        <title>Thousands of microbial genomes shed light on interconnected biogeochemical processes in an aquifer system.</title>
        <authorList>
            <person name="Anantharaman K."/>
            <person name="Brown C.T."/>
            <person name="Hug L.A."/>
            <person name="Sharon I."/>
            <person name="Castelle C.J."/>
            <person name="Probst A.J."/>
            <person name="Thomas B.C."/>
            <person name="Singh A."/>
            <person name="Wilkins M.J."/>
            <person name="Karaoz U."/>
            <person name="Brodie E.L."/>
            <person name="Williams K.H."/>
            <person name="Hubbard S.S."/>
            <person name="Banfield J.F."/>
        </authorList>
    </citation>
    <scope>NUCLEOTIDE SEQUENCE [LARGE SCALE GENOMIC DNA]</scope>
</reference>
<sequence>MVTTAIVAMLIGLGLFMSMDFYRHTLVNDERDIVVSLLLKARERALVNLRQSEHGVCYDDPNYVLFRGSSYDSGAATNETVAAGSGVSVDGMDCEGGSANPVVFEQLSGDSASTTITIGQNGSDKVIYINDEGRVDW</sequence>
<protein>
    <recommendedName>
        <fullName evidence="3">General secretion pathway GspH domain-containing protein</fullName>
    </recommendedName>
</protein>
<accession>A0A1G2C9J4</accession>
<gene>
    <name evidence="1" type="ORF">A2855_00930</name>
</gene>
<organism evidence="1 2">
    <name type="scientific">Candidatus Liptonbacteria bacterium RIFCSPHIGHO2_01_FULL_57_28</name>
    <dbReference type="NCBI Taxonomy" id="1798647"/>
    <lineage>
        <taxon>Bacteria</taxon>
        <taxon>Candidatus Liptoniibacteriota</taxon>
    </lineage>
</organism>
<evidence type="ECO:0000313" key="1">
    <source>
        <dbReference type="EMBL" id="OGY98053.1"/>
    </source>
</evidence>
<dbReference type="AlphaFoldDB" id="A0A1G2C9J4"/>
<evidence type="ECO:0000313" key="2">
    <source>
        <dbReference type="Proteomes" id="UP000179059"/>
    </source>
</evidence>
<dbReference type="STRING" id="1798647.A2855_00930"/>
<name>A0A1G2C9J4_9BACT</name>
<proteinExistence type="predicted"/>
<comment type="caution">
    <text evidence="1">The sequence shown here is derived from an EMBL/GenBank/DDBJ whole genome shotgun (WGS) entry which is preliminary data.</text>
</comment>
<dbReference type="Proteomes" id="UP000179059">
    <property type="component" value="Unassembled WGS sequence"/>
</dbReference>
<evidence type="ECO:0008006" key="3">
    <source>
        <dbReference type="Google" id="ProtNLM"/>
    </source>
</evidence>
<dbReference type="EMBL" id="MHKX01000017">
    <property type="protein sequence ID" value="OGY98053.1"/>
    <property type="molecule type" value="Genomic_DNA"/>
</dbReference>